<comment type="similarity">
    <text evidence="3">Belongs to the CSN7/EIF3M family. CSN7 subfamily.</text>
</comment>
<sequence>MTAHREVTSICMELRNLLQIMAQLKPHFLQKPSLNHLSPGHSQESLICTPEAPCGIICPSQMDLYLPGTLSSPRSQDQRMAGEQKPSSNLLEQFILLAKGTSGSALTALISQVLEAPGVYVFGELLELANVQELAEGGNAAYLQLLNLFAYGTYPDYIANKESLPELSTAQQNKLKHLTIVSLASRMKCIPYSVLLKDLEMRNLRELEDLIIEAVYTDIIQGKLDQRNQLLEVDFCIGRDIRKKDINNIVKTLHEWCDGCEAVLLGIEQQVLRANQYKENHSRTQQQVEAEVTNIKKTLKATASSSAQEMEQQLAERECPPHAEQRQPTKKMSKVKGLVSSRH</sequence>
<gene>
    <name evidence="11" type="primary">COPS7B</name>
</gene>
<dbReference type="GeneID" id="112396746"/>
<dbReference type="InterPro" id="IPR000717">
    <property type="entry name" value="PCI_dom"/>
</dbReference>
<protein>
    <submittedName>
        <fullName evidence="11">COP9 signalosome complex subunit 7b isoform X2</fullName>
    </submittedName>
</protein>
<feature type="region of interest" description="Disordered" evidence="8">
    <location>
        <begin position="302"/>
        <end position="343"/>
    </location>
</feature>
<feature type="compositionally biased region" description="Basic and acidic residues" evidence="8">
    <location>
        <begin position="314"/>
        <end position="327"/>
    </location>
</feature>
<dbReference type="InterPro" id="IPR045237">
    <property type="entry name" value="COPS7/eIF3m"/>
</dbReference>
<name>A0A341B0R3_NEOAA</name>
<evidence type="ECO:0000256" key="5">
    <source>
        <dbReference type="ARBA" id="ARBA00022790"/>
    </source>
</evidence>
<evidence type="ECO:0000256" key="1">
    <source>
        <dbReference type="ARBA" id="ARBA00004123"/>
    </source>
</evidence>
<dbReference type="AlphaFoldDB" id="A0A341B0R3"/>
<reference evidence="11" key="1">
    <citation type="submission" date="2025-08" db="UniProtKB">
        <authorList>
            <consortium name="RefSeq"/>
        </authorList>
    </citation>
    <scope>IDENTIFICATION</scope>
    <source>
        <tissue evidence="11">Meat</tissue>
    </source>
</reference>
<accession>A0A341B0R3</accession>
<dbReference type="RefSeq" id="XP_024596365.1">
    <property type="nucleotide sequence ID" value="XM_024740597.1"/>
</dbReference>
<dbReference type="Pfam" id="PF01399">
    <property type="entry name" value="PCI"/>
    <property type="match status" value="1"/>
</dbReference>
<dbReference type="Pfam" id="PF18392">
    <property type="entry name" value="CSN7a_helixI"/>
    <property type="match status" value="1"/>
</dbReference>
<dbReference type="STRING" id="1706337.A0A341B0R3"/>
<comment type="function">
    <text evidence="7">Component of the COP9 signalosome complex (CSN), a complex involved in various cellular and developmental processes. The CSN complex is an essential regulator of the ubiquitin (Ubl) conjugation pathway by mediating the deneddylation of the cullin subunits of SCF-type E3 ligase complexes, leading to decrease the Ubl ligase activity of SCF-type complexes such as SCF, CSA or DDB2. The complex is also involved in phosphorylation of p53/TP53, JUN, I-kappa-B-alpha/NFKBIA, ITPK1 and IRF8/ICSBP, possibly via its association with CK2 and PKD kinases. CSN-dependent phosphorylation of TP53 and JUN promotes and protects degradation by the Ubl system, respectively.</text>
</comment>
<dbReference type="CTD" id="64708"/>
<keyword evidence="10" id="KW-1185">Reference proteome</keyword>
<proteinExistence type="inferred from homology"/>
<dbReference type="Proteomes" id="UP000252040">
    <property type="component" value="Unplaced"/>
</dbReference>
<dbReference type="PANTHER" id="PTHR15350:SF8">
    <property type="entry name" value="COP9 SIGNALOSOME COMPLEX SUBUNIT 7B"/>
    <property type="match status" value="1"/>
</dbReference>
<organism evidence="10 11">
    <name type="scientific">Neophocaena asiaeorientalis asiaeorientalis</name>
    <name type="common">Yangtze finless porpoise</name>
    <name type="synonym">Neophocaena phocaenoides subsp. asiaeorientalis</name>
    <dbReference type="NCBI Taxonomy" id="1706337"/>
    <lineage>
        <taxon>Eukaryota</taxon>
        <taxon>Metazoa</taxon>
        <taxon>Chordata</taxon>
        <taxon>Craniata</taxon>
        <taxon>Vertebrata</taxon>
        <taxon>Euteleostomi</taxon>
        <taxon>Mammalia</taxon>
        <taxon>Eutheria</taxon>
        <taxon>Laurasiatheria</taxon>
        <taxon>Artiodactyla</taxon>
        <taxon>Whippomorpha</taxon>
        <taxon>Cetacea</taxon>
        <taxon>Odontoceti</taxon>
        <taxon>Phocoenidae</taxon>
        <taxon>Neophocaena</taxon>
    </lineage>
</organism>
<keyword evidence="4" id="KW-0963">Cytoplasm</keyword>
<keyword evidence="5" id="KW-0736">Signalosome</keyword>
<dbReference type="PROSITE" id="PS50250">
    <property type="entry name" value="PCI"/>
    <property type="match status" value="1"/>
</dbReference>
<evidence type="ECO:0000256" key="3">
    <source>
        <dbReference type="ARBA" id="ARBA00008482"/>
    </source>
</evidence>
<comment type="subcellular location">
    <subcellularLocation>
        <location evidence="2">Cytoplasm</location>
    </subcellularLocation>
    <subcellularLocation>
        <location evidence="1">Nucleus</location>
    </subcellularLocation>
</comment>
<evidence type="ECO:0000256" key="7">
    <source>
        <dbReference type="ARBA" id="ARBA00025037"/>
    </source>
</evidence>
<evidence type="ECO:0000256" key="4">
    <source>
        <dbReference type="ARBA" id="ARBA00022490"/>
    </source>
</evidence>
<feature type="compositionally biased region" description="Polar residues" evidence="8">
    <location>
        <begin position="302"/>
        <end position="311"/>
    </location>
</feature>
<evidence type="ECO:0000259" key="9">
    <source>
        <dbReference type="PROSITE" id="PS50250"/>
    </source>
</evidence>
<evidence type="ECO:0000256" key="6">
    <source>
        <dbReference type="ARBA" id="ARBA00023242"/>
    </source>
</evidence>
<dbReference type="InParanoid" id="A0A341B0R3"/>
<dbReference type="GO" id="GO:0010387">
    <property type="term" value="P:COP9 signalosome assembly"/>
    <property type="evidence" value="ECO:0007669"/>
    <property type="project" value="InterPro"/>
</dbReference>
<evidence type="ECO:0000256" key="2">
    <source>
        <dbReference type="ARBA" id="ARBA00004496"/>
    </source>
</evidence>
<dbReference type="Pfam" id="PF22061">
    <property type="entry name" value="CSN7_HB_subdom"/>
    <property type="match status" value="1"/>
</dbReference>
<dbReference type="SMART" id="SM00088">
    <property type="entry name" value="PINT"/>
    <property type="match status" value="1"/>
</dbReference>
<dbReference type="PANTHER" id="PTHR15350">
    <property type="entry name" value="COP9 SIGNALOSOME COMPLEX SUBUNIT 7/DENDRITIC CELL PROTEIN GA17"/>
    <property type="match status" value="1"/>
</dbReference>
<dbReference type="InterPro" id="IPR041481">
    <property type="entry name" value="CSN7_helixI"/>
</dbReference>
<keyword evidence="6" id="KW-0539">Nucleus</keyword>
<dbReference type="GO" id="GO:0005737">
    <property type="term" value="C:cytoplasm"/>
    <property type="evidence" value="ECO:0007669"/>
    <property type="project" value="UniProtKB-SubCell"/>
</dbReference>
<dbReference type="GO" id="GO:0008180">
    <property type="term" value="C:COP9 signalosome"/>
    <property type="evidence" value="ECO:0007669"/>
    <property type="project" value="UniProtKB-KW"/>
</dbReference>
<evidence type="ECO:0000313" key="10">
    <source>
        <dbReference type="Proteomes" id="UP000252040"/>
    </source>
</evidence>
<evidence type="ECO:0000256" key="8">
    <source>
        <dbReference type="SAM" id="MobiDB-lite"/>
    </source>
</evidence>
<dbReference type="FunCoup" id="A0A341B0R3">
    <property type="interactions" value="4073"/>
</dbReference>
<evidence type="ECO:0000313" key="11">
    <source>
        <dbReference type="RefSeq" id="XP_024596365.1"/>
    </source>
</evidence>
<feature type="domain" description="PCI" evidence="9">
    <location>
        <begin position="71"/>
        <end position="238"/>
    </location>
</feature>